<gene>
    <name evidence="2" type="ORF">FTUN_5258</name>
</gene>
<dbReference type="PROSITE" id="PS50851">
    <property type="entry name" value="CHEW"/>
    <property type="match status" value="1"/>
</dbReference>
<reference evidence="3" key="1">
    <citation type="submission" date="2020-05" db="EMBL/GenBank/DDBJ databases">
        <title>Frigoriglobus tundricola gen. nov., sp. nov., a psychrotolerant cellulolytic planctomycete of the family Gemmataceae with two divergent copies of 16S rRNA gene.</title>
        <authorList>
            <person name="Kulichevskaya I.S."/>
            <person name="Ivanova A.A."/>
            <person name="Naumoff D.G."/>
            <person name="Beletsky A.V."/>
            <person name="Rijpstra W.I.C."/>
            <person name="Sinninghe Damste J.S."/>
            <person name="Mardanov A.V."/>
            <person name="Ravin N.V."/>
            <person name="Dedysh S.N."/>
        </authorList>
    </citation>
    <scope>NUCLEOTIDE SEQUENCE [LARGE SCALE GENOMIC DNA]</scope>
    <source>
        <strain evidence="3">PL17</strain>
    </source>
</reference>
<dbReference type="AlphaFoldDB" id="A0A6M5YWL0"/>
<dbReference type="Gene3D" id="2.30.30.40">
    <property type="entry name" value="SH3 Domains"/>
    <property type="match status" value="1"/>
</dbReference>
<keyword evidence="3" id="KW-1185">Reference proteome</keyword>
<dbReference type="InterPro" id="IPR002545">
    <property type="entry name" value="CheW-lke_dom"/>
</dbReference>
<dbReference type="InterPro" id="IPR036061">
    <property type="entry name" value="CheW-like_dom_sf"/>
</dbReference>
<dbReference type="SMART" id="SM00260">
    <property type="entry name" value="CheW"/>
    <property type="match status" value="1"/>
</dbReference>
<name>A0A6M5YWL0_9BACT</name>
<dbReference type="EMBL" id="CP053452">
    <property type="protein sequence ID" value="QJW97681.1"/>
    <property type="molecule type" value="Genomic_DNA"/>
</dbReference>
<dbReference type="GO" id="GO:0007165">
    <property type="term" value="P:signal transduction"/>
    <property type="evidence" value="ECO:0007669"/>
    <property type="project" value="InterPro"/>
</dbReference>
<dbReference type="Proteomes" id="UP000503447">
    <property type="component" value="Chromosome"/>
</dbReference>
<protein>
    <submittedName>
        <fullName evidence="2">Chemotaxis signal transduction protein</fullName>
    </submittedName>
</protein>
<sequence>MLGLVFQVGANKVAVDVRRVREVVPRVRLADVHGGPPWVAGVFVYRGRVVPVIDLHALVGVGACPPHLSSRIILFPYPPDVPDSLVGLLATQVAEIREIKSEVAHPLPGPAGRTGLGPALADGEGVLRLLDPDWLLSQVAAGAGGLIATGFAP</sequence>
<dbReference type="RefSeq" id="WP_171473006.1">
    <property type="nucleotide sequence ID" value="NZ_CP053452.2"/>
</dbReference>
<dbReference type="PANTHER" id="PTHR22617:SF23">
    <property type="entry name" value="CHEMOTAXIS PROTEIN CHEW"/>
    <property type="match status" value="1"/>
</dbReference>
<dbReference type="Gene3D" id="2.40.50.180">
    <property type="entry name" value="CheA-289, Domain 4"/>
    <property type="match status" value="1"/>
</dbReference>
<dbReference type="InterPro" id="IPR039315">
    <property type="entry name" value="CheW"/>
</dbReference>
<dbReference type="GO" id="GO:0005829">
    <property type="term" value="C:cytosol"/>
    <property type="evidence" value="ECO:0007669"/>
    <property type="project" value="TreeGrafter"/>
</dbReference>
<dbReference type="SUPFAM" id="SSF50341">
    <property type="entry name" value="CheW-like"/>
    <property type="match status" value="1"/>
</dbReference>
<evidence type="ECO:0000313" key="3">
    <source>
        <dbReference type="Proteomes" id="UP000503447"/>
    </source>
</evidence>
<accession>A0A6M5YWL0</accession>
<dbReference type="KEGG" id="ftj:FTUN_5258"/>
<evidence type="ECO:0000259" key="1">
    <source>
        <dbReference type="PROSITE" id="PS50851"/>
    </source>
</evidence>
<dbReference type="Pfam" id="PF01584">
    <property type="entry name" value="CheW"/>
    <property type="match status" value="1"/>
</dbReference>
<organism evidence="2 3">
    <name type="scientific">Frigoriglobus tundricola</name>
    <dbReference type="NCBI Taxonomy" id="2774151"/>
    <lineage>
        <taxon>Bacteria</taxon>
        <taxon>Pseudomonadati</taxon>
        <taxon>Planctomycetota</taxon>
        <taxon>Planctomycetia</taxon>
        <taxon>Gemmatales</taxon>
        <taxon>Gemmataceae</taxon>
        <taxon>Frigoriglobus</taxon>
    </lineage>
</organism>
<feature type="domain" description="CheW-like" evidence="1">
    <location>
        <begin position="1"/>
        <end position="141"/>
    </location>
</feature>
<evidence type="ECO:0000313" key="2">
    <source>
        <dbReference type="EMBL" id="QJW97681.1"/>
    </source>
</evidence>
<dbReference type="GO" id="GO:0006935">
    <property type="term" value="P:chemotaxis"/>
    <property type="evidence" value="ECO:0007669"/>
    <property type="project" value="InterPro"/>
</dbReference>
<dbReference type="PANTHER" id="PTHR22617">
    <property type="entry name" value="CHEMOTAXIS SENSOR HISTIDINE KINASE-RELATED"/>
    <property type="match status" value="1"/>
</dbReference>
<proteinExistence type="predicted"/>